<evidence type="ECO:0000256" key="1">
    <source>
        <dbReference type="SAM" id="Phobius"/>
    </source>
</evidence>
<sequence length="41" mass="4684">MRLKKSLSVVLAVSTMLWGVCFLIHQVPIFFLALIFCCLIE</sequence>
<evidence type="ECO:0000313" key="2">
    <source>
        <dbReference type="EMBL" id="JAH80212.1"/>
    </source>
</evidence>
<accession>A0A0E9VQ51</accession>
<dbReference type="EMBL" id="GBXM01028365">
    <property type="protein sequence ID" value="JAH80212.1"/>
    <property type="molecule type" value="Transcribed_RNA"/>
</dbReference>
<organism evidence="2">
    <name type="scientific">Anguilla anguilla</name>
    <name type="common">European freshwater eel</name>
    <name type="synonym">Muraena anguilla</name>
    <dbReference type="NCBI Taxonomy" id="7936"/>
    <lineage>
        <taxon>Eukaryota</taxon>
        <taxon>Metazoa</taxon>
        <taxon>Chordata</taxon>
        <taxon>Craniata</taxon>
        <taxon>Vertebrata</taxon>
        <taxon>Euteleostomi</taxon>
        <taxon>Actinopterygii</taxon>
        <taxon>Neopterygii</taxon>
        <taxon>Teleostei</taxon>
        <taxon>Anguilliformes</taxon>
        <taxon>Anguillidae</taxon>
        <taxon>Anguilla</taxon>
    </lineage>
</organism>
<keyword evidence="1" id="KW-0472">Membrane</keyword>
<protein>
    <submittedName>
        <fullName evidence="2">Uncharacterized protein</fullName>
    </submittedName>
</protein>
<keyword evidence="1" id="KW-0812">Transmembrane</keyword>
<keyword evidence="1" id="KW-1133">Transmembrane helix</keyword>
<feature type="transmembrane region" description="Helical" evidence="1">
    <location>
        <begin position="16"/>
        <end position="40"/>
    </location>
</feature>
<reference evidence="2" key="2">
    <citation type="journal article" date="2015" name="Fish Shellfish Immunol.">
        <title>Early steps in the European eel (Anguilla anguilla)-Vibrio vulnificus interaction in the gills: Role of the RtxA13 toxin.</title>
        <authorList>
            <person name="Callol A."/>
            <person name="Pajuelo D."/>
            <person name="Ebbesson L."/>
            <person name="Teles M."/>
            <person name="MacKenzie S."/>
            <person name="Amaro C."/>
        </authorList>
    </citation>
    <scope>NUCLEOTIDE SEQUENCE</scope>
</reference>
<dbReference type="AlphaFoldDB" id="A0A0E9VQ51"/>
<proteinExistence type="predicted"/>
<name>A0A0E9VQ51_ANGAN</name>
<reference evidence="2" key="1">
    <citation type="submission" date="2014-11" db="EMBL/GenBank/DDBJ databases">
        <authorList>
            <person name="Amaro Gonzalez C."/>
        </authorList>
    </citation>
    <scope>NUCLEOTIDE SEQUENCE</scope>
</reference>